<feature type="transmembrane region" description="Helical" evidence="4">
    <location>
        <begin position="367"/>
        <end position="386"/>
    </location>
</feature>
<evidence type="ECO:0000313" key="9">
    <source>
        <dbReference type="Proteomes" id="UP000092950"/>
    </source>
</evidence>
<feature type="transmembrane region" description="Helical" evidence="4">
    <location>
        <begin position="334"/>
        <end position="355"/>
    </location>
</feature>
<feature type="transmembrane region" description="Helical" evidence="4">
    <location>
        <begin position="250"/>
        <end position="271"/>
    </location>
</feature>
<dbReference type="PANTHER" id="PTHR23523:SF2">
    <property type="entry name" value="2-NITROIMIDAZOLE TRANSPORTER"/>
    <property type="match status" value="1"/>
</dbReference>
<evidence type="ECO:0000256" key="4">
    <source>
        <dbReference type="SAM" id="Phobius"/>
    </source>
</evidence>
<dbReference type="KEGG" id="bpdz:BBN53_11990"/>
<keyword evidence="9" id="KW-1185">Reference proteome</keyword>
<evidence type="ECO:0000256" key="2">
    <source>
        <dbReference type="ARBA" id="ARBA00022989"/>
    </source>
</evidence>
<dbReference type="InterPro" id="IPR020846">
    <property type="entry name" value="MFS_dom"/>
</dbReference>
<dbReference type="EMBL" id="CP016440">
    <property type="protein sequence ID" value="ANY16553.1"/>
    <property type="molecule type" value="Genomic_DNA"/>
</dbReference>
<evidence type="ECO:0000256" key="3">
    <source>
        <dbReference type="ARBA" id="ARBA00023136"/>
    </source>
</evidence>
<evidence type="ECO:0000313" key="6">
    <source>
        <dbReference type="EMBL" id="ANY16553.1"/>
    </source>
</evidence>
<feature type="domain" description="Major facilitator superfamily (MFS) profile" evidence="5">
    <location>
        <begin position="14"/>
        <end position="391"/>
    </location>
</feature>
<keyword evidence="2 4" id="KW-1133">Transmembrane helix</keyword>
<proteinExistence type="predicted"/>
<protein>
    <submittedName>
        <fullName evidence="7">Inner membrane transport protein YeaN</fullName>
    </submittedName>
    <submittedName>
        <fullName evidence="6">MFS transporter</fullName>
    </submittedName>
</protein>
<reference evidence="7 8" key="1">
    <citation type="submission" date="2015-09" db="EMBL/GenBank/DDBJ databases">
        <authorList>
            <person name="Jackson K.R."/>
            <person name="Lunt B.L."/>
            <person name="Fisher J.N.B."/>
            <person name="Gardner A.V."/>
            <person name="Bailey M.E."/>
            <person name="Deus L.M."/>
            <person name="Earl A.S."/>
            <person name="Gibby P.D."/>
            <person name="Hartmann K.A."/>
            <person name="Liu J.E."/>
            <person name="Manci A.M."/>
            <person name="Nielsen D.A."/>
            <person name="Solomon M.B."/>
            <person name="Breakwell D.P."/>
            <person name="Burnett S.H."/>
            <person name="Grose J.H."/>
        </authorList>
    </citation>
    <scope>NUCLEOTIDE SEQUENCE [LARGE SCALE GENOMIC DNA]</scope>
    <source>
        <strain evidence="7 8">2789STDY5608636</strain>
    </source>
</reference>
<feature type="transmembrane region" description="Helical" evidence="4">
    <location>
        <begin position="303"/>
        <end position="322"/>
    </location>
</feature>
<dbReference type="InterPro" id="IPR011701">
    <property type="entry name" value="MFS"/>
</dbReference>
<dbReference type="PROSITE" id="PS50850">
    <property type="entry name" value="MFS"/>
    <property type="match status" value="1"/>
</dbReference>
<dbReference type="OrthoDB" id="5317164at2"/>
<name>A0A0J6C1G3_9BORD</name>
<evidence type="ECO:0000256" key="1">
    <source>
        <dbReference type="ARBA" id="ARBA00022692"/>
    </source>
</evidence>
<feature type="transmembrane region" description="Helical" evidence="4">
    <location>
        <begin position="278"/>
        <end position="297"/>
    </location>
</feature>
<feature type="transmembrane region" description="Helical" evidence="4">
    <location>
        <begin position="52"/>
        <end position="74"/>
    </location>
</feature>
<sequence length="401" mass="40771">MSNRDAALAVARPALLIAGLLLIATNLRAPITGVAPVLETLQSAFALSPAQAGLLTTLPLLAFGIISPLAAIFAREYGLERSLFGALLLIAAGVVVRSIGPVWTLYLGTATIGAGIAVGNVLLPSLVKRDFPAKVPTVMGVCSIAIGGAAALASASAVPLGNAFGWQGALGATAVFPLVAALVWTSQLSGHTAPAKGTASAPHGGRVWHSALAWQVTLFMGINSLVYYVLVAWLPSVLTSSGIAPEVAGSLHGVMQLASAVPGLLLGPIVSRMRDQRLVAATMGGLMTVALLGFCMAPSWASLWAFCFGLGSGGGVLLALMFMGLRANSAHQAASLSGMAQCVGYFLAACGPTLAGKLHDLTGSWIAVLYIGAVLSIVMVIFGLLAGRSRTIGGEHPQARH</sequence>
<feature type="transmembrane region" description="Helical" evidence="4">
    <location>
        <begin position="164"/>
        <end position="186"/>
    </location>
</feature>
<dbReference type="Gene3D" id="1.20.1250.20">
    <property type="entry name" value="MFS general substrate transporter like domains"/>
    <property type="match status" value="1"/>
</dbReference>
<dbReference type="Proteomes" id="UP000053096">
    <property type="component" value="Unassembled WGS sequence"/>
</dbReference>
<evidence type="ECO:0000259" key="5">
    <source>
        <dbReference type="PROSITE" id="PS50850"/>
    </source>
</evidence>
<accession>A0A0J6C1G3</accession>
<keyword evidence="3 4" id="KW-0472">Membrane</keyword>
<feature type="transmembrane region" description="Helical" evidence="4">
    <location>
        <begin position="105"/>
        <end position="123"/>
    </location>
</feature>
<dbReference type="Pfam" id="PF07690">
    <property type="entry name" value="MFS_1"/>
    <property type="match status" value="1"/>
</dbReference>
<dbReference type="InterPro" id="IPR036259">
    <property type="entry name" value="MFS_trans_sf"/>
</dbReference>
<dbReference type="PANTHER" id="PTHR23523">
    <property type="match status" value="1"/>
</dbReference>
<accession>A0A0M7C1R7</accession>
<feature type="transmembrane region" description="Helical" evidence="4">
    <location>
        <begin position="135"/>
        <end position="158"/>
    </location>
</feature>
<dbReference type="EMBL" id="CYTV01000001">
    <property type="protein sequence ID" value="CUI32972.1"/>
    <property type="molecule type" value="Genomic_DNA"/>
</dbReference>
<dbReference type="Proteomes" id="UP000092950">
    <property type="component" value="Chromosome"/>
</dbReference>
<dbReference type="SUPFAM" id="SSF103473">
    <property type="entry name" value="MFS general substrate transporter"/>
    <property type="match status" value="1"/>
</dbReference>
<gene>
    <name evidence="7" type="primary">yeaN_1</name>
    <name evidence="6" type="ORF">BBN53_11990</name>
    <name evidence="7" type="ORF">ERS370011_00161</name>
</gene>
<dbReference type="RefSeq" id="WP_048025729.1">
    <property type="nucleotide sequence ID" value="NZ_CAJGUP010000122.1"/>
</dbReference>
<evidence type="ECO:0000313" key="7">
    <source>
        <dbReference type="EMBL" id="CUI32972.1"/>
    </source>
</evidence>
<feature type="transmembrane region" description="Helical" evidence="4">
    <location>
        <begin position="81"/>
        <end position="99"/>
    </location>
</feature>
<dbReference type="AlphaFoldDB" id="A0A0J6C1G3"/>
<reference evidence="6 9" key="2">
    <citation type="submission" date="2016-07" db="EMBL/GenBank/DDBJ databases">
        <title>Complete genome sequences of Bordetella pseudohinzii.</title>
        <authorList>
            <person name="Spilker T."/>
            <person name="Darrah R."/>
            <person name="LiPuma J.J."/>
        </authorList>
    </citation>
    <scope>NUCLEOTIDE SEQUENCE [LARGE SCALE GENOMIC DNA]</scope>
    <source>
        <strain evidence="6 9">HI4681</strain>
    </source>
</reference>
<feature type="transmembrane region" description="Helical" evidence="4">
    <location>
        <begin position="207"/>
        <end position="230"/>
    </location>
</feature>
<keyword evidence="1 4" id="KW-0812">Transmembrane</keyword>
<dbReference type="InterPro" id="IPR052524">
    <property type="entry name" value="MFS_Cyanate_Porter"/>
</dbReference>
<organism evidence="7 8">
    <name type="scientific">Bordetella pseudohinzii</name>
    <dbReference type="NCBI Taxonomy" id="1331258"/>
    <lineage>
        <taxon>Bacteria</taxon>
        <taxon>Pseudomonadati</taxon>
        <taxon>Pseudomonadota</taxon>
        <taxon>Betaproteobacteria</taxon>
        <taxon>Burkholderiales</taxon>
        <taxon>Alcaligenaceae</taxon>
        <taxon>Bordetella</taxon>
    </lineage>
</organism>
<dbReference type="GO" id="GO:0022857">
    <property type="term" value="F:transmembrane transporter activity"/>
    <property type="evidence" value="ECO:0007669"/>
    <property type="project" value="InterPro"/>
</dbReference>
<evidence type="ECO:0000313" key="8">
    <source>
        <dbReference type="Proteomes" id="UP000053096"/>
    </source>
</evidence>
<dbReference type="CDD" id="cd17409">
    <property type="entry name" value="MFS_NIMT_like"/>
    <property type="match status" value="1"/>
</dbReference>